<reference evidence="1" key="1">
    <citation type="journal article" date="2014" name="Front. Microbiol.">
        <title>High frequency of phylogenetically diverse reductive dehalogenase-homologous genes in deep subseafloor sedimentary metagenomes.</title>
        <authorList>
            <person name="Kawai M."/>
            <person name="Futagami T."/>
            <person name="Toyoda A."/>
            <person name="Takaki Y."/>
            <person name="Nishi S."/>
            <person name="Hori S."/>
            <person name="Arai W."/>
            <person name="Tsubouchi T."/>
            <person name="Morono Y."/>
            <person name="Uchiyama I."/>
            <person name="Ito T."/>
            <person name="Fujiyama A."/>
            <person name="Inagaki F."/>
            <person name="Takami H."/>
        </authorList>
    </citation>
    <scope>NUCLEOTIDE SEQUENCE</scope>
    <source>
        <strain evidence="1">Expedition CK06-06</strain>
    </source>
</reference>
<name>X1S7W0_9ZZZZ</name>
<gene>
    <name evidence="1" type="ORF">S12H4_32212</name>
</gene>
<dbReference type="Gene3D" id="3.40.50.2000">
    <property type="entry name" value="Glycogen Phosphorylase B"/>
    <property type="match status" value="1"/>
</dbReference>
<feature type="non-terminal residue" evidence="1">
    <location>
        <position position="1"/>
    </location>
</feature>
<protein>
    <submittedName>
        <fullName evidence="1">Uncharacterized protein</fullName>
    </submittedName>
</protein>
<dbReference type="SUPFAM" id="SSF53756">
    <property type="entry name" value="UDP-Glycosyltransferase/glycogen phosphorylase"/>
    <property type="match status" value="1"/>
</dbReference>
<dbReference type="EMBL" id="BARW01018868">
    <property type="protein sequence ID" value="GAI89147.1"/>
    <property type="molecule type" value="Genomic_DNA"/>
</dbReference>
<dbReference type="Pfam" id="PF13692">
    <property type="entry name" value="Glyco_trans_1_4"/>
    <property type="match status" value="1"/>
</dbReference>
<organism evidence="1">
    <name type="scientific">marine sediment metagenome</name>
    <dbReference type="NCBI Taxonomy" id="412755"/>
    <lineage>
        <taxon>unclassified sequences</taxon>
        <taxon>metagenomes</taxon>
        <taxon>ecological metagenomes</taxon>
    </lineage>
</organism>
<accession>X1S7W0</accession>
<dbReference type="AlphaFoldDB" id="X1S7W0"/>
<sequence>GLIREYKGLDILLNSIPKIKQELDEFIVIIAGECYEKTEKYYAIIRNLKIQDSVDMRLKFISDNEVSEYFSAADVVALPYRTATQSGITQIAYNFNRPVIVSDVGGLAEIVPNGKTGYVVKPDSNEFANAIMKFFKEDKFKEFSENVRNHKKLFSWEIFVDNLMELASE</sequence>
<evidence type="ECO:0000313" key="1">
    <source>
        <dbReference type="EMBL" id="GAI89147.1"/>
    </source>
</evidence>
<proteinExistence type="predicted"/>
<dbReference type="PANTHER" id="PTHR12526">
    <property type="entry name" value="GLYCOSYLTRANSFERASE"/>
    <property type="match status" value="1"/>
</dbReference>
<comment type="caution">
    <text evidence="1">The sequence shown here is derived from an EMBL/GenBank/DDBJ whole genome shotgun (WGS) entry which is preliminary data.</text>
</comment>